<dbReference type="SUPFAM" id="SSF55729">
    <property type="entry name" value="Acyl-CoA N-acyltransferases (Nat)"/>
    <property type="match status" value="2"/>
</dbReference>
<comment type="caution">
    <text evidence="9">The sequence shown here is derived from an EMBL/GenBank/DDBJ whole genome shotgun (WGS) entry which is preliminary data.</text>
</comment>
<keyword evidence="5" id="KW-0573">Peptidoglycan synthesis</keyword>
<feature type="coiled-coil region" evidence="8">
    <location>
        <begin position="255"/>
        <end position="308"/>
    </location>
</feature>
<evidence type="ECO:0000256" key="7">
    <source>
        <dbReference type="ARBA" id="ARBA00023316"/>
    </source>
</evidence>
<reference evidence="9 10" key="1">
    <citation type="submission" date="2020-02" db="EMBL/GenBank/DDBJ databases">
        <title>Characterization of phylogenetic diversity of novel bifidobacterial species isolated in Czech ZOOs.</title>
        <authorList>
            <person name="Lugli G.A."/>
            <person name="Vera N.B."/>
            <person name="Ventura M."/>
        </authorList>
    </citation>
    <scope>NUCLEOTIDE SEQUENCE [LARGE SCALE GENOMIC DNA]</scope>
    <source>
        <strain evidence="9 10">DSM 109963</strain>
    </source>
</reference>
<keyword evidence="3" id="KW-0808">Transferase</keyword>
<gene>
    <name evidence="9" type="ORF">G1C94_0681</name>
</gene>
<dbReference type="InterPro" id="IPR003447">
    <property type="entry name" value="FEMABX"/>
</dbReference>
<dbReference type="PANTHER" id="PTHR36174">
    <property type="entry name" value="LIPID II:GLYCINE GLYCYLTRANSFERASE"/>
    <property type="match status" value="1"/>
</dbReference>
<dbReference type="Gene3D" id="3.40.630.30">
    <property type="match status" value="2"/>
</dbReference>
<evidence type="ECO:0000313" key="9">
    <source>
        <dbReference type="EMBL" id="NMN02059.1"/>
    </source>
</evidence>
<name>A0ABX1SW51_9BIFI</name>
<dbReference type="Proteomes" id="UP000553756">
    <property type="component" value="Unassembled WGS sequence"/>
</dbReference>
<dbReference type="Pfam" id="PF02388">
    <property type="entry name" value="FemAB"/>
    <property type="match status" value="1"/>
</dbReference>
<dbReference type="EMBL" id="JAAIIJ010000012">
    <property type="protein sequence ID" value="NMN02059.1"/>
    <property type="molecule type" value="Genomic_DNA"/>
</dbReference>
<protein>
    <submittedName>
        <fullName evidence="9">Peptidoglycan bridge formation protein FemAB</fullName>
    </submittedName>
</protein>
<evidence type="ECO:0000313" key="10">
    <source>
        <dbReference type="Proteomes" id="UP000553756"/>
    </source>
</evidence>
<evidence type="ECO:0000256" key="8">
    <source>
        <dbReference type="SAM" id="Coils"/>
    </source>
</evidence>
<dbReference type="PANTHER" id="PTHR36174:SF2">
    <property type="entry name" value="AMINOACYLTRANSFERASE FEMA"/>
    <property type="match status" value="1"/>
</dbReference>
<organism evidence="9 10">
    <name type="scientific">Bifidobacterium panos</name>
    <dbReference type="NCBI Taxonomy" id="2675321"/>
    <lineage>
        <taxon>Bacteria</taxon>
        <taxon>Bacillati</taxon>
        <taxon>Actinomycetota</taxon>
        <taxon>Actinomycetes</taxon>
        <taxon>Bifidobacteriales</taxon>
        <taxon>Bifidobacteriaceae</taxon>
        <taxon>Bifidobacterium</taxon>
    </lineage>
</organism>
<evidence type="ECO:0000256" key="3">
    <source>
        <dbReference type="ARBA" id="ARBA00022679"/>
    </source>
</evidence>
<comment type="similarity">
    <text evidence="1">Belongs to the FemABX family.</text>
</comment>
<accession>A0ABX1SW51</accession>
<sequence>MDMRSFALATLTEEEFDDFSGRHPEGNFQQTSAAGRLRSAQGVEVEYLGVRENGELVAAALLETHRSRLSTFSVIHDGPMCDFHDAELTAFFVEQLKQRAKGNKAAQLEITPELPYRLRDGEGKPLPAEQGGAPANDAVDNLVACGFEHGGFSIGYTAVPRWRYVKDLTGGDGEQALLKSYDKRTQWSVKRAASMGVHVRELGEDELKVFADIERATAERRSFEYRGEGYFRRFKEAYGSKAHFMVAEIHIAEYRADMQAKRDALKTKVAALEAKIAERETTKLTRQLGEESRNLAAAEKRLAEAAELAKKGDVLPAAASLFVEHPRETVYLFSGSVEEYKPFYASALIQHYAMLHLCLERGVNRYNFYGVDGVFDDPDDPGRGVLEFKQGFNGYVEELMGEFVLPVRPIMFRAKTTLRKLLGR</sequence>
<evidence type="ECO:0000256" key="2">
    <source>
        <dbReference type="ARBA" id="ARBA00022490"/>
    </source>
</evidence>
<keyword evidence="8" id="KW-0175">Coiled coil</keyword>
<keyword evidence="6" id="KW-0012">Acyltransferase</keyword>
<dbReference type="InterPro" id="IPR050644">
    <property type="entry name" value="PG_Glycine_Bridge_Synth"/>
</dbReference>
<evidence type="ECO:0000256" key="1">
    <source>
        <dbReference type="ARBA" id="ARBA00009943"/>
    </source>
</evidence>
<keyword evidence="7" id="KW-0961">Cell wall biogenesis/degradation</keyword>
<proteinExistence type="inferred from homology"/>
<evidence type="ECO:0000256" key="4">
    <source>
        <dbReference type="ARBA" id="ARBA00022960"/>
    </source>
</evidence>
<evidence type="ECO:0000256" key="6">
    <source>
        <dbReference type="ARBA" id="ARBA00023315"/>
    </source>
</evidence>
<keyword evidence="2" id="KW-0963">Cytoplasm</keyword>
<dbReference type="InterPro" id="IPR016181">
    <property type="entry name" value="Acyl_CoA_acyltransferase"/>
</dbReference>
<evidence type="ECO:0000256" key="5">
    <source>
        <dbReference type="ARBA" id="ARBA00022984"/>
    </source>
</evidence>
<keyword evidence="4" id="KW-0133">Cell shape</keyword>
<keyword evidence="10" id="KW-1185">Reference proteome</keyword>
<dbReference type="PROSITE" id="PS51191">
    <property type="entry name" value="FEMABX"/>
    <property type="match status" value="1"/>
</dbReference>
<dbReference type="Gene3D" id="1.20.58.90">
    <property type="match status" value="1"/>
</dbReference>